<feature type="compositionally biased region" description="Acidic residues" evidence="1">
    <location>
        <begin position="912"/>
        <end position="921"/>
    </location>
</feature>
<reference evidence="2 3" key="1">
    <citation type="journal article" date="2017" name="G3 (Bethesda)">
        <title>First Draft Genome Sequence of the Pathogenic Fungus Lomentospora prolificans (Formerly Scedosporium prolificans).</title>
        <authorList>
            <person name="Luo R."/>
            <person name="Zimin A."/>
            <person name="Workman R."/>
            <person name="Fan Y."/>
            <person name="Pertea G."/>
            <person name="Grossman N."/>
            <person name="Wear M.P."/>
            <person name="Jia B."/>
            <person name="Miller H."/>
            <person name="Casadevall A."/>
            <person name="Timp W."/>
            <person name="Zhang S.X."/>
            <person name="Salzberg S.L."/>
        </authorList>
    </citation>
    <scope>NUCLEOTIDE SEQUENCE [LARGE SCALE GENOMIC DNA]</scope>
    <source>
        <strain evidence="2 3">JHH-5317</strain>
    </source>
</reference>
<dbReference type="InParanoid" id="A0A2N3N8I2"/>
<name>A0A2N3N8I2_9PEZI</name>
<feature type="compositionally biased region" description="Basic residues" evidence="1">
    <location>
        <begin position="925"/>
        <end position="935"/>
    </location>
</feature>
<feature type="region of interest" description="Disordered" evidence="1">
    <location>
        <begin position="866"/>
        <end position="893"/>
    </location>
</feature>
<evidence type="ECO:0000256" key="1">
    <source>
        <dbReference type="SAM" id="MobiDB-lite"/>
    </source>
</evidence>
<gene>
    <name evidence="2" type="ORF">jhhlp_004767</name>
</gene>
<dbReference type="STRING" id="41688.A0A2N3N8I2"/>
<comment type="caution">
    <text evidence="2">The sequence shown here is derived from an EMBL/GenBank/DDBJ whole genome shotgun (WGS) entry which is preliminary data.</text>
</comment>
<evidence type="ECO:0000313" key="3">
    <source>
        <dbReference type="Proteomes" id="UP000233524"/>
    </source>
</evidence>
<dbReference type="EMBL" id="NLAX01000094">
    <property type="protein sequence ID" value="PKS08714.1"/>
    <property type="molecule type" value="Genomic_DNA"/>
</dbReference>
<keyword evidence="3" id="KW-1185">Reference proteome</keyword>
<organism evidence="2 3">
    <name type="scientific">Lomentospora prolificans</name>
    <dbReference type="NCBI Taxonomy" id="41688"/>
    <lineage>
        <taxon>Eukaryota</taxon>
        <taxon>Fungi</taxon>
        <taxon>Dikarya</taxon>
        <taxon>Ascomycota</taxon>
        <taxon>Pezizomycotina</taxon>
        <taxon>Sordariomycetes</taxon>
        <taxon>Hypocreomycetidae</taxon>
        <taxon>Microascales</taxon>
        <taxon>Microascaceae</taxon>
        <taxon>Lomentospora</taxon>
    </lineage>
</organism>
<proteinExistence type="predicted"/>
<dbReference type="Proteomes" id="UP000233524">
    <property type="component" value="Unassembled WGS sequence"/>
</dbReference>
<dbReference type="AlphaFoldDB" id="A0A2N3N8I2"/>
<dbReference type="OrthoDB" id="3538597at2759"/>
<feature type="region of interest" description="Disordered" evidence="1">
    <location>
        <begin position="906"/>
        <end position="971"/>
    </location>
</feature>
<accession>A0A2N3N8I2</accession>
<sequence>MASTLTSSRAPTKSEKLRALMKRYGIQFDGPVESTPHNDCPRNLRSTFDHIKRLGKTEFEQYREIIAPDLRNFPWKEQVPRRACRVASLANACRTARKNEASWRLAVESEVMARFSVEVSCRTCRGRLWRSEQEVVPNCENEQDRDNTLRKRQQSRKPCACRSDVAKDDIQEHGINPLFDDRADEAIVYYPEVQAILGKRKLSPDRIYGLRKTKRFERILYREDKRKSSSKGKYIGDNTRTTPFCPDGEPVLFPFLVIEAKSEKGGAPFSSIEAQTAFAIRELLLVQDELRQAAEDDMDWDAAPLAWFLSYRGEQWRVSAAFIKWVNKQRIYRVVRLWHGEIDTKDGALQLLLIIDYICDWARDKYREAIIQALRSLAVNDTRSLAQDSDVFSTFDPSTRWSPWVPTQGNFTGPVFGNVESDPFKDLDNETGAVRDVRYIRSHMLGIYLTEDNFDYLMESTDSEEDSQELAREILQFLKSAWRVERTALDLLELIWTGKDCCGSDTDPPEKGFLVVAGIGAYLSPEWEPSRIIFYFAVAESLISSLAQVAELDPMEALDVLRAPRVDDEKFAGCFSRFRRHPARDNLLACLSRSYVNSDTLSPHSTGKKDPAPSIPRSNSSSELPSVGQVVHQIYKRHCIGRCKPSSSLFRISDRLDLVPLVDCPFGEELEVLPSALWPLARGVPDTKNENVLFAMSQSGSKKGPQQCVFIMDPSEGSVEKQLERIQRSVLSWQFSVKKFDIQRKWAADWNITDVLAPAKCQSQFIRILKSSFSKIPEDTCVSQEEDTKNSILRSESVVLISTETQQPIQSETDPILLKRLETDGFVELSFSSSQSLEVNKTADRSTSEASFTRSELHVDLSYTETSQVNIKESPSKRTTRSKNRQSQACASVNSRLSGVHLEAIDTKAEHSEDEAEDEDIERTPRKRKMGRRHSALASASADASVEVISSSPPSTKRKRAKTTTEGSFSQDFLDDAELTRLISQGYFSK</sequence>
<feature type="region of interest" description="Disordered" evidence="1">
    <location>
        <begin position="598"/>
        <end position="625"/>
    </location>
</feature>
<dbReference type="VEuPathDB" id="FungiDB:jhhlp_004767"/>
<protein>
    <submittedName>
        <fullName evidence="2">Uncharacterized protein</fullName>
    </submittedName>
</protein>
<evidence type="ECO:0000313" key="2">
    <source>
        <dbReference type="EMBL" id="PKS08714.1"/>
    </source>
</evidence>
<feature type="compositionally biased region" description="Low complexity" evidence="1">
    <location>
        <begin position="936"/>
        <end position="952"/>
    </location>
</feature>